<dbReference type="EMBL" id="JAAAXJ010000007">
    <property type="protein sequence ID" value="NBJ25517.1"/>
    <property type="molecule type" value="Genomic_DNA"/>
</dbReference>
<evidence type="ECO:0000256" key="2">
    <source>
        <dbReference type="SAM" id="Phobius"/>
    </source>
</evidence>
<dbReference type="Proteomes" id="UP000818323">
    <property type="component" value="Unassembled WGS sequence"/>
</dbReference>
<name>A0ABW9Z093_9HYPH</name>
<organism evidence="4 5">
    <name type="scientific">Microvirga arsenatis</name>
    <dbReference type="NCBI Taxonomy" id="2692265"/>
    <lineage>
        <taxon>Bacteria</taxon>
        <taxon>Pseudomonadati</taxon>
        <taxon>Pseudomonadota</taxon>
        <taxon>Alphaproteobacteria</taxon>
        <taxon>Hyphomicrobiales</taxon>
        <taxon>Methylobacteriaceae</taxon>
        <taxon>Microvirga</taxon>
    </lineage>
</organism>
<feature type="compositionally biased region" description="Gly residues" evidence="1">
    <location>
        <begin position="333"/>
        <end position="344"/>
    </location>
</feature>
<evidence type="ECO:0000259" key="3">
    <source>
        <dbReference type="Pfam" id="PF01814"/>
    </source>
</evidence>
<dbReference type="RefSeq" id="WP_161722917.1">
    <property type="nucleotide sequence ID" value="NZ_JAAAXI010000006.1"/>
</dbReference>
<evidence type="ECO:0000313" key="5">
    <source>
        <dbReference type="Proteomes" id="UP000818323"/>
    </source>
</evidence>
<proteinExistence type="predicted"/>
<dbReference type="PANTHER" id="PTHR35585">
    <property type="entry name" value="HHE DOMAIN PROTEIN (AFU_ORTHOLOGUE AFUA_4G00730)"/>
    <property type="match status" value="1"/>
</dbReference>
<accession>A0ABW9Z093</accession>
<dbReference type="Gene3D" id="1.20.120.520">
    <property type="entry name" value="nmb1532 protein domain like"/>
    <property type="match status" value="1"/>
</dbReference>
<dbReference type="InterPro" id="IPR012312">
    <property type="entry name" value="Hemerythrin-like"/>
</dbReference>
<sequence>MDLWHMVVSDHANIEELCREVLRATGTGPNSRAELFADLQDELERHIAAQQNVLYPALRGHERTGGYVADLESRQDEILRRLDELEARPDKDSRDWAADFKDLTGSIRHAFTLEENGVMIVARGVFSPSELKSLQREYERERIASYEAGRWHLPQAMMPSRYGLPTGTVFGVLAGALAVGAGALLWSMNRSGAMGSRPDGSLRPAPRRPQPPFPLEGGVIDRSLEGSRRGATDRSSTGARTYASAGAASAGAGSAAQGSGAQMSGQESRGGVRGDDALLHGAGGSEPQAGGSPSDDHWFSSAHPPRAPSGLSSPLQPGGTLPAGGPAPSAGSIGTGGAPTGGADSGSPKHGGR</sequence>
<reference evidence="4 5" key="1">
    <citation type="submission" date="2020-01" db="EMBL/GenBank/DDBJ databases">
        <title>Microvirga sp. nov., an arsenate reduction bacterium isolated from Tibet hotspring sediments.</title>
        <authorList>
            <person name="Yuan C.-G."/>
        </authorList>
    </citation>
    <scope>NUCLEOTIDE SEQUENCE [LARGE SCALE GENOMIC DNA]</scope>
    <source>
        <strain evidence="4 5">SYSU G3D203</strain>
    </source>
</reference>
<keyword evidence="2" id="KW-0812">Transmembrane</keyword>
<dbReference type="PANTHER" id="PTHR35585:SF1">
    <property type="entry name" value="HHE DOMAIN PROTEIN (AFU_ORTHOLOGUE AFUA_4G00730)"/>
    <property type="match status" value="1"/>
</dbReference>
<feature type="compositionally biased region" description="Low complexity" evidence="1">
    <location>
        <begin position="234"/>
        <end position="265"/>
    </location>
</feature>
<evidence type="ECO:0000256" key="1">
    <source>
        <dbReference type="SAM" id="MobiDB-lite"/>
    </source>
</evidence>
<keyword evidence="5" id="KW-1185">Reference proteome</keyword>
<feature type="compositionally biased region" description="Low complexity" evidence="1">
    <location>
        <begin position="317"/>
        <end position="332"/>
    </location>
</feature>
<feature type="transmembrane region" description="Helical" evidence="2">
    <location>
        <begin position="162"/>
        <end position="187"/>
    </location>
</feature>
<feature type="domain" description="Hemerythrin-like" evidence="3">
    <location>
        <begin position="4"/>
        <end position="118"/>
    </location>
</feature>
<feature type="compositionally biased region" description="Basic and acidic residues" evidence="1">
    <location>
        <begin position="222"/>
        <end position="232"/>
    </location>
</feature>
<feature type="region of interest" description="Disordered" evidence="1">
    <location>
        <begin position="193"/>
        <end position="353"/>
    </location>
</feature>
<evidence type="ECO:0000313" key="4">
    <source>
        <dbReference type="EMBL" id="NBJ25517.1"/>
    </source>
</evidence>
<comment type="caution">
    <text evidence="4">The sequence shown here is derived from an EMBL/GenBank/DDBJ whole genome shotgun (WGS) entry which is preliminary data.</text>
</comment>
<keyword evidence="2" id="KW-1133">Transmembrane helix</keyword>
<protein>
    <recommendedName>
        <fullName evidence="3">Hemerythrin-like domain-containing protein</fullName>
    </recommendedName>
</protein>
<dbReference type="Pfam" id="PF01814">
    <property type="entry name" value="Hemerythrin"/>
    <property type="match status" value="1"/>
</dbReference>
<keyword evidence="2" id="KW-0472">Membrane</keyword>
<gene>
    <name evidence="4" type="ORF">GR303_14245</name>
</gene>